<sequence length="2430" mass="255956">MGSHPEMEELENSRVSSGLYYDSPDNVPLTGDASPPGITAPPQSHIQENPFGDEHQVQATSGANTTNVGVGVSTTEGTAGAATAAVASVPFYRKPGWWKTRNALICQVVRAIAQHVINVSVLNIDTATISSPQNDTFMLGMQGVVTHTGIFNAKITFTQKINISWIKDENTEIPLGQIQLDPLFAKQKRATIDQSSTFEIQDQAAFGQFTAAMITQPSFTWRLKSEQLRVNALKFPVAKGLHFDKQVTLNGINNFDGNVKLKEFQLPSDSGNGGINFVAVTTLNNTSPFKVDLGTVVFDLQYQGVLLGTGTGTNSAIQPGPVNITLTGELIRHTDSDELAKISQLFTAYLNGESSPVVAIGRSSVQSDGSTISWLSEGLQALKLNVPFQNPDSSGPLGPIKSITIGDMALAFNESDPWAPIANTKSVQAFMQLPFGFGLSIDQIMNSFNISQNGTNVAGLSTPLGASNSSIKVLGPKDTEGTINITITDTALQIPEDQRTAFSQFNTDLTDLAESNFQLVGHASAIANLSIGQLTLDPINFNVTSKLSGLRGLKGDTTITSVDVIGGSSDALLLAINVSIYNPSNLILSTGDLNLQLYRDGGLLGTTLLPDLTLQMGNNSVLAQGSFEANNSPEGLQTLNDFVGKKDVDVQINGYGGSTNISSLSQAFKTLALEATLPGLKTDLLSTTALQVLSSTGHENNTAHVTVDLVNPFSADLHITQITSSVKSHGINLGSINQGVEFAAGGKKTSTSPALNLDMNLDPASIFSVTRALAVLAGLDTEQLDGIVQLGGYQYLQSTDDDSRNSTTKLKRKEAPDNGSFIKRDNIYTDFNLPNFIDTAFKQLRADVQLTSSVTIGDYNTQLEYSQEDVPVGTDDSLNMLLPVLAAPIVQKIVTGSNLGIDTVTITGPQQTSFGTKLKGSITNAGPFDAKISFGSGLTISWSGKPLGSMKMPDVSLTGDVGASLDLEAEFSVADVDHLTEFTKVLLTEESFEWDISGENLTVSALGIDVPGINLTSKTVKLLGMNGLKGGVTINTFDLPSNDEVGGIHLTLDTTVKNPSQVGIELSSIGFQNYFESTNIGPAASDSSFTLSPQSSVNLPLVGRLVPQNDSTGLAAVSKIFNSFIHGQDSSIQVQGDSAGPSDVTWLNEGIKSLQIDTILPNRGKLDIIKSISLNELELLFSVDSAYSPPTSSNDATAAFTLPFNFPVNIVALAQNITTGFQGQSFAELIIPKGPSTTDVDARVIHLTFNNTPFAVFSDKHDVFQQFLAQTTMNANETFSLSGAADTDADTAVGLLTLTDIEFSVDTSIAGLQGLNTKPATVANLDVNHGYEDFLLIKVDTTLFNPSNITIGTGDVSFGLQFTDATIGSAILNDLVITPGSGNYSTDVHYSPQGSAVSAGQRMLENFLQGIDSDTTIIGSTDTTPIDSLKPALSEIKLSPVTIPALHQNLISGASLSFPTNIVQTGIAQTSFTLANPFTASINILEVAAGVTFQNITLGSINRVSLSLHADGHSNVTSQTLPFDFNLQPIVIIDLLTIRSQQKGIDLGPLPDLFQIVLDNPNTKTNIKTTVDTNKPTCVSGNQFDVDGAILDALEGLEVNLAIDSSVKLDDFATDLSFNQSNVPATTDDTALYLIGAVAPPIVQALVDQASLTFEEADISNISNEGFDLALKGSLTGTGPLDAELIFVDPVTVTWNNQEIAQISLPAACAAANSGIPDYQPNGHLTITNEDAFTSFATFLLHNEEFTWVISTNTLRVTALGTIFDNVSLSKNVTLKAFNGLPGVTIGNFKLPSDDPAGGIHIETDSDIPSPSQLGIDLGTVTFNAYFEDVLIGPLSGNNLVLEPKSAVAEHLSGRIVPQSGPDLDTIGKLFSGFLAGENQTLSVVGESVQPSNSSASVNWLSTAFKTLTLSVTLPGEKFTIINSITIQDMELELTSQDQAFAPLSSSENTLATYQNPFGFSLQVIESGENITISFGGDDVASLNLPLAPADGGVSTGNVADLKLSFKNQPLESLNNGGFESFFAAVTDTSSADFGLKGTANVVARTSIGDVPISGIPFDVQSSLKGINSFGGPASLSNVTIAGSGGNGGNQFIRAPLTTTLNNPSNVSLNTNDISLPVFFKDVKIGRAAIDTFDLVPGDNTVETEFRYEPDNANDTTAQSFITEFLTTGNTLDMSIQGDSSSSLYDSLQQALEGVKISTSLTGINFQNLITHIEVFITLDTLLTNLVSINFDIENPLDADLDIKFVQGDGSVNGDIYAHFDQAFDNFVVPAHGTANSGTFGNVLLTKGALASLGIIPLGKLDVASAQSVQIGVGGYELPWLQISQDGIPTTYSLSLSLSDMQIAASSISASRAGVSTGIESGVASVTSALGGLTTNELLPLSSSSSSLTSFSSSFLSDTTENPLIPTSAASEIQIPGSLTSLSLASGTVA</sequence>
<name>A0A286UHB5_9AGAM</name>
<dbReference type="InterPro" id="IPR046368">
    <property type="entry name" value="Tag1"/>
</dbReference>
<dbReference type="Pfam" id="PF12505">
    <property type="entry name" value="DUF3712"/>
    <property type="match status" value="6"/>
</dbReference>
<proteinExistence type="predicted"/>
<keyword evidence="3" id="KW-1185">Reference proteome</keyword>
<comment type="caution">
    <text evidence="2">The sequence shown here is derived from an EMBL/GenBank/DDBJ whole genome shotgun (WGS) entry which is preliminary data.</text>
</comment>
<evidence type="ECO:0000313" key="2">
    <source>
        <dbReference type="EMBL" id="PAV18983.1"/>
    </source>
</evidence>
<dbReference type="Proteomes" id="UP000217199">
    <property type="component" value="Unassembled WGS sequence"/>
</dbReference>
<dbReference type="InParanoid" id="A0A286UHB5"/>
<dbReference type="PANTHER" id="PTHR35895:SF1">
    <property type="entry name" value="LIPID-BINDING SERUM GLYCOPROTEIN C-TERMINAL DOMAIN-CONTAINING PROTEIN"/>
    <property type="match status" value="1"/>
</dbReference>
<dbReference type="InterPro" id="IPR022185">
    <property type="entry name" value="DUF3712"/>
</dbReference>
<feature type="region of interest" description="Disordered" evidence="1">
    <location>
        <begin position="1"/>
        <end position="50"/>
    </location>
</feature>
<evidence type="ECO:0000256" key="1">
    <source>
        <dbReference type="SAM" id="MobiDB-lite"/>
    </source>
</evidence>
<gene>
    <name evidence="2" type="ORF">PNOK_0582700</name>
</gene>
<dbReference type="OrthoDB" id="10039566at2759"/>
<dbReference type="PANTHER" id="PTHR35895">
    <property type="entry name" value="CHROMOSOME 16, WHOLE GENOME SHOTGUN SEQUENCE"/>
    <property type="match status" value="1"/>
</dbReference>
<protein>
    <submittedName>
        <fullName evidence="2">Uncharacterized protein</fullName>
    </submittedName>
</protein>
<organism evidence="2 3">
    <name type="scientific">Pyrrhoderma noxium</name>
    <dbReference type="NCBI Taxonomy" id="2282107"/>
    <lineage>
        <taxon>Eukaryota</taxon>
        <taxon>Fungi</taxon>
        <taxon>Dikarya</taxon>
        <taxon>Basidiomycota</taxon>
        <taxon>Agaricomycotina</taxon>
        <taxon>Agaricomycetes</taxon>
        <taxon>Hymenochaetales</taxon>
        <taxon>Hymenochaetaceae</taxon>
        <taxon>Pyrrhoderma</taxon>
    </lineage>
</organism>
<evidence type="ECO:0000313" key="3">
    <source>
        <dbReference type="Proteomes" id="UP000217199"/>
    </source>
</evidence>
<dbReference type="GO" id="GO:0000329">
    <property type="term" value="C:fungal-type vacuole membrane"/>
    <property type="evidence" value="ECO:0007669"/>
    <property type="project" value="InterPro"/>
</dbReference>
<dbReference type="STRING" id="2282107.A0A286UHB5"/>
<dbReference type="EMBL" id="NBII01000005">
    <property type="protein sequence ID" value="PAV18983.1"/>
    <property type="molecule type" value="Genomic_DNA"/>
</dbReference>
<accession>A0A286UHB5</accession>
<reference evidence="2 3" key="1">
    <citation type="journal article" date="2017" name="Mol. Ecol.">
        <title>Comparative and population genomic landscape of Phellinus noxius: A hypervariable fungus causing root rot in trees.</title>
        <authorList>
            <person name="Chung C.L."/>
            <person name="Lee T.J."/>
            <person name="Akiba M."/>
            <person name="Lee H.H."/>
            <person name="Kuo T.H."/>
            <person name="Liu D."/>
            <person name="Ke H.M."/>
            <person name="Yokoi T."/>
            <person name="Roa M.B."/>
            <person name="Lu M.J."/>
            <person name="Chang Y.Y."/>
            <person name="Ann P.J."/>
            <person name="Tsai J.N."/>
            <person name="Chen C.Y."/>
            <person name="Tzean S.S."/>
            <person name="Ota Y."/>
            <person name="Hattori T."/>
            <person name="Sahashi N."/>
            <person name="Liou R.F."/>
            <person name="Kikuchi T."/>
            <person name="Tsai I.J."/>
        </authorList>
    </citation>
    <scope>NUCLEOTIDE SEQUENCE [LARGE SCALE GENOMIC DNA]</scope>
    <source>
        <strain evidence="2 3">FFPRI411160</strain>
    </source>
</reference>